<dbReference type="AlphaFoldDB" id="A0A830GQG0"/>
<dbReference type="EMBL" id="BMOU01000004">
    <property type="protein sequence ID" value="GGN96426.1"/>
    <property type="molecule type" value="Genomic_DNA"/>
</dbReference>
<proteinExistence type="predicted"/>
<protein>
    <submittedName>
        <fullName evidence="1">Uncharacterized protein</fullName>
    </submittedName>
</protein>
<reference evidence="1" key="2">
    <citation type="submission" date="2020-09" db="EMBL/GenBank/DDBJ databases">
        <authorList>
            <person name="Sun Q."/>
            <person name="Ohkuma M."/>
        </authorList>
    </citation>
    <scope>NUCLEOTIDE SEQUENCE</scope>
    <source>
        <strain evidence="1">JCM 17820</strain>
    </source>
</reference>
<keyword evidence="2" id="KW-1185">Reference proteome</keyword>
<gene>
    <name evidence="1" type="ORF">GCM10009030_24680</name>
</gene>
<reference evidence="1" key="1">
    <citation type="journal article" date="2014" name="Int. J. Syst. Evol. Microbiol.">
        <title>Complete genome sequence of Corynebacterium casei LMG S-19264T (=DSM 44701T), isolated from a smear-ripened cheese.</title>
        <authorList>
            <consortium name="US DOE Joint Genome Institute (JGI-PGF)"/>
            <person name="Walter F."/>
            <person name="Albersmeier A."/>
            <person name="Kalinowski J."/>
            <person name="Ruckert C."/>
        </authorList>
    </citation>
    <scope>NUCLEOTIDE SEQUENCE</scope>
    <source>
        <strain evidence="1">JCM 17820</strain>
    </source>
</reference>
<name>A0A830GQG0_9EURY</name>
<accession>A0A830GQG0</accession>
<comment type="caution">
    <text evidence="1">The sequence shown here is derived from an EMBL/GenBank/DDBJ whole genome shotgun (WGS) entry which is preliminary data.</text>
</comment>
<evidence type="ECO:0000313" key="2">
    <source>
        <dbReference type="Proteomes" id="UP000605784"/>
    </source>
</evidence>
<organism evidence="1 2">
    <name type="scientific">Haloarcula pellucida</name>
    <dbReference type="NCBI Taxonomy" id="1427151"/>
    <lineage>
        <taxon>Archaea</taxon>
        <taxon>Methanobacteriati</taxon>
        <taxon>Methanobacteriota</taxon>
        <taxon>Stenosarchaea group</taxon>
        <taxon>Halobacteria</taxon>
        <taxon>Halobacteriales</taxon>
        <taxon>Haloarculaceae</taxon>
        <taxon>Haloarcula</taxon>
    </lineage>
</organism>
<evidence type="ECO:0000313" key="1">
    <source>
        <dbReference type="EMBL" id="GGN96426.1"/>
    </source>
</evidence>
<sequence length="124" mass="14556">MLLFEYLEQDELRKVFGSNYARQIEPHEEVQEETHEYATAGYVPHALAFIMRGLNYDDEPLYPKVEETGEEQPAFEEFIDAVEYGVRQYLEGKKRYSANVDVSIELTDVSLNEKFFEDETTENE</sequence>
<dbReference type="Proteomes" id="UP000605784">
    <property type="component" value="Unassembled WGS sequence"/>
</dbReference>